<evidence type="ECO:0000313" key="1">
    <source>
        <dbReference type="EMBL" id="KAK1325451.1"/>
    </source>
</evidence>
<reference evidence="1" key="1">
    <citation type="journal article" date="2023" name="Nat. Commun.">
        <title>Diploid and tetraploid genomes of Acorus and the evolution of monocots.</title>
        <authorList>
            <person name="Ma L."/>
            <person name="Liu K.W."/>
            <person name="Li Z."/>
            <person name="Hsiao Y.Y."/>
            <person name="Qi Y."/>
            <person name="Fu T."/>
            <person name="Tang G.D."/>
            <person name="Zhang D."/>
            <person name="Sun W.H."/>
            <person name="Liu D.K."/>
            <person name="Li Y."/>
            <person name="Chen G.Z."/>
            <person name="Liu X.D."/>
            <person name="Liao X.Y."/>
            <person name="Jiang Y.T."/>
            <person name="Yu X."/>
            <person name="Hao Y."/>
            <person name="Huang J."/>
            <person name="Zhao X.W."/>
            <person name="Ke S."/>
            <person name="Chen Y.Y."/>
            <person name="Wu W.L."/>
            <person name="Hsu J.L."/>
            <person name="Lin Y.F."/>
            <person name="Huang M.D."/>
            <person name="Li C.Y."/>
            <person name="Huang L."/>
            <person name="Wang Z.W."/>
            <person name="Zhao X."/>
            <person name="Zhong W.Y."/>
            <person name="Peng D.H."/>
            <person name="Ahmad S."/>
            <person name="Lan S."/>
            <person name="Zhang J.S."/>
            <person name="Tsai W.C."/>
            <person name="Van de Peer Y."/>
            <person name="Liu Z.J."/>
        </authorList>
    </citation>
    <scope>NUCLEOTIDE SEQUENCE</scope>
    <source>
        <strain evidence="1">CP</strain>
    </source>
</reference>
<comment type="caution">
    <text evidence="1">The sequence shown here is derived from an EMBL/GenBank/DDBJ whole genome shotgun (WGS) entry which is preliminary data.</text>
</comment>
<dbReference type="AlphaFoldDB" id="A0AAV9FIK6"/>
<reference evidence="1" key="2">
    <citation type="submission" date="2023-06" db="EMBL/GenBank/DDBJ databases">
        <authorList>
            <person name="Ma L."/>
            <person name="Liu K.-W."/>
            <person name="Li Z."/>
            <person name="Hsiao Y.-Y."/>
            <person name="Qi Y."/>
            <person name="Fu T."/>
            <person name="Tang G."/>
            <person name="Zhang D."/>
            <person name="Sun W.-H."/>
            <person name="Liu D.-K."/>
            <person name="Li Y."/>
            <person name="Chen G.-Z."/>
            <person name="Liu X.-D."/>
            <person name="Liao X.-Y."/>
            <person name="Jiang Y.-T."/>
            <person name="Yu X."/>
            <person name="Hao Y."/>
            <person name="Huang J."/>
            <person name="Zhao X.-W."/>
            <person name="Ke S."/>
            <person name="Chen Y.-Y."/>
            <person name="Wu W.-L."/>
            <person name="Hsu J.-L."/>
            <person name="Lin Y.-F."/>
            <person name="Huang M.-D."/>
            <person name="Li C.-Y."/>
            <person name="Huang L."/>
            <person name="Wang Z.-W."/>
            <person name="Zhao X."/>
            <person name="Zhong W.-Y."/>
            <person name="Peng D.-H."/>
            <person name="Ahmad S."/>
            <person name="Lan S."/>
            <person name="Zhang J.-S."/>
            <person name="Tsai W.-C."/>
            <person name="Van De Peer Y."/>
            <person name="Liu Z.-J."/>
        </authorList>
    </citation>
    <scope>NUCLEOTIDE SEQUENCE</scope>
    <source>
        <strain evidence="1">CP</strain>
        <tissue evidence="1">Leaves</tissue>
    </source>
</reference>
<keyword evidence="2" id="KW-1185">Reference proteome</keyword>
<dbReference type="EMBL" id="JAUJYO010000001">
    <property type="protein sequence ID" value="KAK1325451.1"/>
    <property type="molecule type" value="Genomic_DNA"/>
</dbReference>
<name>A0AAV9FIK6_ACOCL</name>
<gene>
    <name evidence="1" type="ORF">QJS10_CPA01g03058</name>
</gene>
<evidence type="ECO:0000313" key="2">
    <source>
        <dbReference type="Proteomes" id="UP001180020"/>
    </source>
</evidence>
<accession>A0AAV9FIK6</accession>
<organism evidence="1 2">
    <name type="scientific">Acorus calamus</name>
    <name type="common">Sweet flag</name>
    <dbReference type="NCBI Taxonomy" id="4465"/>
    <lineage>
        <taxon>Eukaryota</taxon>
        <taxon>Viridiplantae</taxon>
        <taxon>Streptophyta</taxon>
        <taxon>Embryophyta</taxon>
        <taxon>Tracheophyta</taxon>
        <taxon>Spermatophyta</taxon>
        <taxon>Magnoliopsida</taxon>
        <taxon>Liliopsida</taxon>
        <taxon>Acoraceae</taxon>
        <taxon>Acorus</taxon>
    </lineage>
</organism>
<dbReference type="Proteomes" id="UP001180020">
    <property type="component" value="Unassembled WGS sequence"/>
</dbReference>
<proteinExistence type="predicted"/>
<protein>
    <submittedName>
        <fullName evidence="1">Uncharacterized protein</fullName>
    </submittedName>
</protein>
<sequence>MCLGFLLISVGDLKETKLSEDRSPNDYLCISIPSKAGVRKDLLTRKVMLDSRDGLEQISHCFYLFKRGFARPCLPDRLSIEDAVVVKDVV</sequence>